<evidence type="ECO:0000313" key="2">
    <source>
        <dbReference type="Proteomes" id="UP000324800"/>
    </source>
</evidence>
<evidence type="ECO:0000313" key="1">
    <source>
        <dbReference type="EMBL" id="KAA6398247.1"/>
    </source>
</evidence>
<accession>A0A5J4WSX5</accession>
<sequence length="76" mass="9096">MPETIKDCFRKALNINDNIEEQITKDIDIDFDEDKEEELLQTRQTMNNEEIVELILDRRISDLKLNNTEDEDIIEK</sequence>
<comment type="caution">
    <text evidence="1">The sequence shown here is derived from an EMBL/GenBank/DDBJ whole genome shotgun (WGS) entry which is preliminary data.</text>
</comment>
<name>A0A5J4WSX5_9EUKA</name>
<dbReference type="EMBL" id="SNRW01000999">
    <property type="protein sequence ID" value="KAA6398247.1"/>
    <property type="molecule type" value="Genomic_DNA"/>
</dbReference>
<reference evidence="1 2" key="1">
    <citation type="submission" date="2019-03" db="EMBL/GenBank/DDBJ databases">
        <title>Single cell metagenomics reveals metabolic interactions within the superorganism composed of flagellate Streblomastix strix and complex community of Bacteroidetes bacteria on its surface.</title>
        <authorList>
            <person name="Treitli S.C."/>
            <person name="Kolisko M."/>
            <person name="Husnik F."/>
            <person name="Keeling P."/>
            <person name="Hampl V."/>
        </authorList>
    </citation>
    <scope>NUCLEOTIDE SEQUENCE [LARGE SCALE GENOMIC DNA]</scope>
    <source>
        <strain evidence="1">ST1C</strain>
    </source>
</reference>
<proteinExistence type="predicted"/>
<protein>
    <submittedName>
        <fullName evidence="1">Uncharacterized protein</fullName>
    </submittedName>
</protein>
<organism evidence="1 2">
    <name type="scientific">Streblomastix strix</name>
    <dbReference type="NCBI Taxonomy" id="222440"/>
    <lineage>
        <taxon>Eukaryota</taxon>
        <taxon>Metamonada</taxon>
        <taxon>Preaxostyla</taxon>
        <taxon>Oxymonadida</taxon>
        <taxon>Streblomastigidae</taxon>
        <taxon>Streblomastix</taxon>
    </lineage>
</organism>
<dbReference type="AlphaFoldDB" id="A0A5J4WSX5"/>
<dbReference type="Proteomes" id="UP000324800">
    <property type="component" value="Unassembled WGS sequence"/>
</dbReference>
<gene>
    <name evidence="1" type="ORF">EZS28_006227</name>
</gene>